<dbReference type="AlphaFoldDB" id="A0A9P6NUM0"/>
<evidence type="ECO:0000313" key="1">
    <source>
        <dbReference type="EMBL" id="KAG0152234.1"/>
    </source>
</evidence>
<proteinExistence type="predicted"/>
<gene>
    <name evidence="1" type="ORF">CROQUDRAFT_667536</name>
</gene>
<sequence length="392" mass="45242">MSRDDPVAAHNLSLPTHDKLNKTLRALCDVHEFNLQNCIRSADDYNLSNEITRRHESMYEMVTLTELESFTISNPKIDQALAHILAFDPVPALILLQRLRWEDQAKSVQPEFVTAICVSWDILHLRQKIRSAQAAGKWDEVIASIIYVEDILQFPPPDRKAKRIYRTYVLPKGWYVWSLEAHLYSGRLEKAEFILNALACHHTLETPERLWLMAQVAYCSGNVMMALSLQSDLLLFNDTLMTRALLQRTRLVQSLLTYLEICDFRDKGSKDVFMATRDKFFEWSAGCGFDEAIRQEMVRMYRIKSELADPLGLARLVGRNLRSGSTQSRVELWMNTSQSSESRKKTRVTRLWDRVPGIMDQRTQVLSYREEPKTVSTEVQSEDGCAMMEALD</sequence>
<accession>A0A9P6NUM0</accession>
<reference evidence="1" key="1">
    <citation type="submission" date="2013-11" db="EMBL/GenBank/DDBJ databases">
        <title>Genome sequence of the fusiform rust pathogen reveals effectors for host alternation and coevolution with pine.</title>
        <authorList>
            <consortium name="DOE Joint Genome Institute"/>
            <person name="Smith K."/>
            <person name="Pendleton A."/>
            <person name="Kubisiak T."/>
            <person name="Anderson C."/>
            <person name="Salamov A."/>
            <person name="Aerts A."/>
            <person name="Riley R."/>
            <person name="Clum A."/>
            <person name="Lindquist E."/>
            <person name="Ence D."/>
            <person name="Campbell M."/>
            <person name="Kronenberg Z."/>
            <person name="Feau N."/>
            <person name="Dhillon B."/>
            <person name="Hamelin R."/>
            <person name="Burleigh J."/>
            <person name="Smith J."/>
            <person name="Yandell M."/>
            <person name="Nelson C."/>
            <person name="Grigoriev I."/>
            <person name="Davis J."/>
        </authorList>
    </citation>
    <scope>NUCLEOTIDE SEQUENCE</scope>
    <source>
        <strain evidence="1">G11</strain>
    </source>
</reference>
<protein>
    <submittedName>
        <fullName evidence="1">Uncharacterized protein</fullName>
    </submittedName>
</protein>
<evidence type="ECO:0000313" key="2">
    <source>
        <dbReference type="Proteomes" id="UP000886653"/>
    </source>
</evidence>
<dbReference type="Proteomes" id="UP000886653">
    <property type="component" value="Unassembled WGS sequence"/>
</dbReference>
<name>A0A9P6NUM0_9BASI</name>
<organism evidence="1 2">
    <name type="scientific">Cronartium quercuum f. sp. fusiforme G11</name>
    <dbReference type="NCBI Taxonomy" id="708437"/>
    <lineage>
        <taxon>Eukaryota</taxon>
        <taxon>Fungi</taxon>
        <taxon>Dikarya</taxon>
        <taxon>Basidiomycota</taxon>
        <taxon>Pucciniomycotina</taxon>
        <taxon>Pucciniomycetes</taxon>
        <taxon>Pucciniales</taxon>
        <taxon>Coleosporiaceae</taxon>
        <taxon>Cronartium</taxon>
    </lineage>
</organism>
<keyword evidence="2" id="KW-1185">Reference proteome</keyword>
<comment type="caution">
    <text evidence="1">The sequence shown here is derived from an EMBL/GenBank/DDBJ whole genome shotgun (WGS) entry which is preliminary data.</text>
</comment>
<dbReference type="EMBL" id="MU167209">
    <property type="protein sequence ID" value="KAG0152234.1"/>
    <property type="molecule type" value="Genomic_DNA"/>
</dbReference>